<protein>
    <submittedName>
        <fullName evidence="2">Uncharacterized protein</fullName>
    </submittedName>
</protein>
<keyword evidence="3" id="KW-1185">Reference proteome</keyword>
<reference evidence="2" key="2">
    <citation type="submission" date="2015-06" db="UniProtKB">
        <authorList>
            <consortium name="EnsemblPlants"/>
        </authorList>
    </citation>
    <scope>IDENTIFICATION</scope>
</reference>
<accession>A0A0E0NBP4</accession>
<reference evidence="3" key="1">
    <citation type="submission" date="2013-06" db="EMBL/GenBank/DDBJ databases">
        <authorList>
            <person name="Zhao Q."/>
        </authorList>
    </citation>
    <scope>NUCLEOTIDE SEQUENCE</scope>
    <source>
        <strain evidence="3">cv. W1943</strain>
    </source>
</reference>
<dbReference type="HOGENOM" id="CLU_1075135_0_0_1"/>
<feature type="compositionally biased region" description="Basic and acidic residues" evidence="1">
    <location>
        <begin position="123"/>
        <end position="135"/>
    </location>
</feature>
<dbReference type="Proteomes" id="UP000008022">
    <property type="component" value="Unassembled WGS sequence"/>
</dbReference>
<sequence>MLLAKGWRGRKDGSGGASRQPAQAARGVTLGGGGSNRQIHTASAGSGGVAASSEEGIVNRGGDGDDDGNVSAARGGGDGDSDGDGGSDGDRRSGGRALGFGTPTPDPAAVGDGGDGPARRGNAARETRGDGRDSRQPTGGAARPGWPAVAGGGSAHTEAAARPERLAVTAGNQRKEERQLAGLLVAVEAARAEVARVVAQLATAEVGEVRPVVAAVRGGEAEVLVQHNEACWYGDGGRRNEWRPARYWCDSVDSACETG</sequence>
<dbReference type="EnsemblPlants" id="ORUFI02G08670.1">
    <property type="protein sequence ID" value="ORUFI02G08670.1"/>
    <property type="gene ID" value="ORUFI02G08670"/>
</dbReference>
<evidence type="ECO:0000256" key="1">
    <source>
        <dbReference type="SAM" id="MobiDB-lite"/>
    </source>
</evidence>
<dbReference type="Gramene" id="ORUFI02G08670.1">
    <property type="protein sequence ID" value="ORUFI02G08670.1"/>
    <property type="gene ID" value="ORUFI02G08670"/>
</dbReference>
<organism evidence="2 3">
    <name type="scientific">Oryza rufipogon</name>
    <name type="common">Brownbeard rice</name>
    <name type="synonym">Asian wild rice</name>
    <dbReference type="NCBI Taxonomy" id="4529"/>
    <lineage>
        <taxon>Eukaryota</taxon>
        <taxon>Viridiplantae</taxon>
        <taxon>Streptophyta</taxon>
        <taxon>Embryophyta</taxon>
        <taxon>Tracheophyta</taxon>
        <taxon>Spermatophyta</taxon>
        <taxon>Magnoliopsida</taxon>
        <taxon>Liliopsida</taxon>
        <taxon>Poales</taxon>
        <taxon>Poaceae</taxon>
        <taxon>BOP clade</taxon>
        <taxon>Oryzoideae</taxon>
        <taxon>Oryzeae</taxon>
        <taxon>Oryzinae</taxon>
        <taxon>Oryza</taxon>
    </lineage>
</organism>
<evidence type="ECO:0000313" key="3">
    <source>
        <dbReference type="Proteomes" id="UP000008022"/>
    </source>
</evidence>
<dbReference type="AlphaFoldDB" id="A0A0E0NBP4"/>
<proteinExistence type="predicted"/>
<name>A0A0E0NBP4_ORYRU</name>
<feature type="region of interest" description="Disordered" evidence="1">
    <location>
        <begin position="1"/>
        <end position="160"/>
    </location>
</feature>
<evidence type="ECO:0000313" key="2">
    <source>
        <dbReference type="EnsemblPlants" id="ORUFI02G08670.1"/>
    </source>
</evidence>